<dbReference type="SUPFAM" id="SSF51306">
    <property type="entry name" value="LexA/Signal peptidase"/>
    <property type="match status" value="1"/>
</dbReference>
<evidence type="ECO:0000256" key="6">
    <source>
        <dbReference type="RuleBase" id="RU362042"/>
    </source>
</evidence>
<gene>
    <name evidence="8" type="primary">lepB</name>
    <name evidence="8" type="ORF">CO172_01660</name>
</gene>
<reference evidence="9" key="1">
    <citation type="submission" date="2017-09" db="EMBL/GenBank/DDBJ databases">
        <title>Depth-based differentiation of microbial function through sediment-hosted aquifers and enrichment of novel symbionts in the deep terrestrial subsurface.</title>
        <authorList>
            <person name="Probst A.J."/>
            <person name="Ladd B."/>
            <person name="Jarett J.K."/>
            <person name="Geller-Mcgrath D.E."/>
            <person name="Sieber C.M.K."/>
            <person name="Emerson J.B."/>
            <person name="Anantharaman K."/>
            <person name="Thomas B.C."/>
            <person name="Malmstrom R."/>
            <person name="Stieglmeier M."/>
            <person name="Klingl A."/>
            <person name="Woyke T."/>
            <person name="Ryan C.M."/>
            <person name="Banfield J.F."/>
        </authorList>
    </citation>
    <scope>NUCLEOTIDE SEQUENCE [LARGE SCALE GENOMIC DNA]</scope>
</reference>
<feature type="domain" description="Peptidase S26" evidence="7">
    <location>
        <begin position="37"/>
        <end position="192"/>
    </location>
</feature>
<dbReference type="PROSITE" id="PS00761">
    <property type="entry name" value="SPASE_I_3"/>
    <property type="match status" value="1"/>
</dbReference>
<feature type="active site" evidence="5">
    <location>
        <position position="66"/>
    </location>
</feature>
<name>A0A2M7XHM5_9BACT</name>
<organism evidence="8 9">
    <name type="scientific">Candidatus Uhrbacteria bacterium CG_4_9_14_3_um_filter_36_7</name>
    <dbReference type="NCBI Taxonomy" id="1975033"/>
    <lineage>
        <taxon>Bacteria</taxon>
        <taxon>Candidatus Uhriibacteriota</taxon>
    </lineage>
</organism>
<dbReference type="InterPro" id="IPR019533">
    <property type="entry name" value="Peptidase_S26"/>
</dbReference>
<keyword evidence="6" id="KW-0645">Protease</keyword>
<dbReference type="NCBIfam" id="TIGR02227">
    <property type="entry name" value="sigpep_I_bact"/>
    <property type="match status" value="1"/>
</dbReference>
<evidence type="ECO:0000256" key="5">
    <source>
        <dbReference type="PIRSR" id="PIRSR600223-1"/>
    </source>
</evidence>
<evidence type="ECO:0000256" key="4">
    <source>
        <dbReference type="ARBA" id="ARBA00022801"/>
    </source>
</evidence>
<keyword evidence="6" id="KW-0812">Transmembrane</keyword>
<dbReference type="PRINTS" id="PR00727">
    <property type="entry name" value="LEADERPTASE"/>
</dbReference>
<dbReference type="GO" id="GO:0016020">
    <property type="term" value="C:membrane"/>
    <property type="evidence" value="ECO:0007669"/>
    <property type="project" value="UniProtKB-SubCell"/>
</dbReference>
<dbReference type="EC" id="3.4.21.89" evidence="3 6"/>
<keyword evidence="6" id="KW-1133">Transmembrane helix</keyword>
<evidence type="ECO:0000313" key="9">
    <source>
        <dbReference type="Proteomes" id="UP000229749"/>
    </source>
</evidence>
<dbReference type="PANTHER" id="PTHR43390">
    <property type="entry name" value="SIGNAL PEPTIDASE I"/>
    <property type="match status" value="1"/>
</dbReference>
<evidence type="ECO:0000256" key="1">
    <source>
        <dbReference type="ARBA" id="ARBA00000677"/>
    </source>
</evidence>
<dbReference type="PANTHER" id="PTHR43390:SF1">
    <property type="entry name" value="CHLOROPLAST PROCESSING PEPTIDASE"/>
    <property type="match status" value="1"/>
</dbReference>
<dbReference type="AlphaFoldDB" id="A0A2M7XHM5"/>
<dbReference type="InterPro" id="IPR036286">
    <property type="entry name" value="LexA/Signal_pep-like_sf"/>
</dbReference>
<evidence type="ECO:0000259" key="7">
    <source>
        <dbReference type="Pfam" id="PF10502"/>
    </source>
</evidence>
<evidence type="ECO:0000313" key="8">
    <source>
        <dbReference type="EMBL" id="PJA47390.1"/>
    </source>
</evidence>
<sequence>MNKIHQSDNFFEDNGNHSFWQRKFGPTLGAVLAFFVEIVQIIIISAAIIIPIRYFLIQPFYVRGASMEPSFYDNEYLIIDEISYRFREPQRGEIVVFRYPLDTSEFFIKRVVAIPGDTIEISDQKIRIYNEDHLNGVLLDETSYLFEEPTPGHQKRTLNQDEYFVLGDNRDASLDSRSFGPITKQDMIGRVWIRGLPVSRIHVFDIPDYNL</sequence>
<dbReference type="InterPro" id="IPR000223">
    <property type="entry name" value="Pept_S26A_signal_pept_1"/>
</dbReference>
<comment type="similarity">
    <text evidence="2 6">Belongs to the peptidase S26 family.</text>
</comment>
<dbReference type="Proteomes" id="UP000229749">
    <property type="component" value="Unassembled WGS sequence"/>
</dbReference>
<protein>
    <recommendedName>
        <fullName evidence="3 6">Signal peptidase I</fullName>
        <ecNumber evidence="3 6">3.4.21.89</ecNumber>
    </recommendedName>
</protein>
<dbReference type="CDD" id="cd06530">
    <property type="entry name" value="S26_SPase_I"/>
    <property type="match status" value="1"/>
</dbReference>
<dbReference type="GO" id="GO:0009003">
    <property type="term" value="F:signal peptidase activity"/>
    <property type="evidence" value="ECO:0007669"/>
    <property type="project" value="UniProtKB-EC"/>
</dbReference>
<comment type="caution">
    <text evidence="8">The sequence shown here is derived from an EMBL/GenBank/DDBJ whole genome shotgun (WGS) entry which is preliminary data.</text>
</comment>
<accession>A0A2M7XHM5</accession>
<comment type="subcellular location">
    <subcellularLocation>
        <location evidence="6">Membrane</location>
        <topology evidence="6">Single-pass type II membrane protein</topology>
    </subcellularLocation>
</comment>
<keyword evidence="4 6" id="KW-0378">Hydrolase</keyword>
<dbReference type="GO" id="GO:0006465">
    <property type="term" value="P:signal peptide processing"/>
    <property type="evidence" value="ECO:0007669"/>
    <property type="project" value="InterPro"/>
</dbReference>
<evidence type="ECO:0000256" key="3">
    <source>
        <dbReference type="ARBA" id="ARBA00013208"/>
    </source>
</evidence>
<comment type="catalytic activity">
    <reaction evidence="1 6">
        <text>Cleavage of hydrophobic, N-terminal signal or leader sequences from secreted and periplasmic proteins.</text>
        <dbReference type="EC" id="3.4.21.89"/>
    </reaction>
</comment>
<dbReference type="EMBL" id="PFWS01000025">
    <property type="protein sequence ID" value="PJA47390.1"/>
    <property type="molecule type" value="Genomic_DNA"/>
</dbReference>
<dbReference type="GO" id="GO:0004252">
    <property type="term" value="F:serine-type endopeptidase activity"/>
    <property type="evidence" value="ECO:0007669"/>
    <property type="project" value="InterPro"/>
</dbReference>
<dbReference type="Gene3D" id="2.10.109.10">
    <property type="entry name" value="Umud Fragment, subunit A"/>
    <property type="match status" value="1"/>
</dbReference>
<feature type="active site" evidence="5">
    <location>
        <position position="109"/>
    </location>
</feature>
<keyword evidence="6" id="KW-0472">Membrane</keyword>
<dbReference type="InterPro" id="IPR019758">
    <property type="entry name" value="Pept_S26A_signal_pept_1_CS"/>
</dbReference>
<proteinExistence type="inferred from homology"/>
<dbReference type="InterPro" id="IPR019757">
    <property type="entry name" value="Pept_S26A_signal_pept_1_Lys-AS"/>
</dbReference>
<feature type="transmembrane region" description="Helical" evidence="6">
    <location>
        <begin position="28"/>
        <end position="56"/>
    </location>
</feature>
<dbReference type="Pfam" id="PF10502">
    <property type="entry name" value="Peptidase_S26"/>
    <property type="match status" value="1"/>
</dbReference>
<evidence type="ECO:0000256" key="2">
    <source>
        <dbReference type="ARBA" id="ARBA00009370"/>
    </source>
</evidence>
<dbReference type="PROSITE" id="PS00760">
    <property type="entry name" value="SPASE_I_2"/>
    <property type="match status" value="1"/>
</dbReference>